<evidence type="ECO:0000313" key="2">
    <source>
        <dbReference type="Proteomes" id="UP001322138"/>
    </source>
</evidence>
<comment type="caution">
    <text evidence="1">The sequence shown here is derived from an EMBL/GenBank/DDBJ whole genome shotgun (WGS) entry which is preliminary data.</text>
</comment>
<keyword evidence="2" id="KW-1185">Reference proteome</keyword>
<accession>A0ABR0FN10</accession>
<organism evidence="1 2">
    <name type="scientific">Podospora bellae-mahoneyi</name>
    <dbReference type="NCBI Taxonomy" id="2093777"/>
    <lineage>
        <taxon>Eukaryota</taxon>
        <taxon>Fungi</taxon>
        <taxon>Dikarya</taxon>
        <taxon>Ascomycota</taxon>
        <taxon>Pezizomycotina</taxon>
        <taxon>Sordariomycetes</taxon>
        <taxon>Sordariomycetidae</taxon>
        <taxon>Sordariales</taxon>
        <taxon>Podosporaceae</taxon>
        <taxon>Podospora</taxon>
    </lineage>
</organism>
<dbReference type="Proteomes" id="UP001322138">
    <property type="component" value="Unassembled WGS sequence"/>
</dbReference>
<sequence>MFRLNNNSPNLFIFQQTIGEYRDEESFPSVPPQRAHCMMVIISDGYGNREERPVCFNHQNEVLPGTTPS</sequence>
<dbReference type="EMBL" id="JAFFGZ010000004">
    <property type="protein sequence ID" value="KAK4645348.1"/>
    <property type="molecule type" value="Genomic_DNA"/>
</dbReference>
<dbReference type="GeneID" id="87891390"/>
<proteinExistence type="predicted"/>
<gene>
    <name evidence="1" type="ORF">QC761_0031600</name>
</gene>
<name>A0ABR0FN10_9PEZI</name>
<dbReference type="RefSeq" id="XP_062734324.1">
    <property type="nucleotide sequence ID" value="XM_062872266.1"/>
</dbReference>
<reference evidence="1 2" key="1">
    <citation type="journal article" date="2023" name="bioRxiv">
        <title>High-quality genome assemblies of four members of thePodospora anserinaspecies complex.</title>
        <authorList>
            <person name="Ament-Velasquez S.L."/>
            <person name="Vogan A.A."/>
            <person name="Wallerman O."/>
            <person name="Hartmann F."/>
            <person name="Gautier V."/>
            <person name="Silar P."/>
            <person name="Giraud T."/>
            <person name="Johannesson H."/>
        </authorList>
    </citation>
    <scope>NUCLEOTIDE SEQUENCE [LARGE SCALE GENOMIC DNA]</scope>
    <source>
        <strain evidence="1 2">CBS 112042</strain>
    </source>
</reference>
<evidence type="ECO:0000313" key="1">
    <source>
        <dbReference type="EMBL" id="KAK4645348.1"/>
    </source>
</evidence>
<protein>
    <submittedName>
        <fullName evidence="1">Uncharacterized protein</fullName>
    </submittedName>
</protein>